<proteinExistence type="predicted"/>
<keyword evidence="2" id="KW-1185">Reference proteome</keyword>
<evidence type="ECO:0000313" key="1">
    <source>
        <dbReference type="EMBL" id="KAL3575888.1"/>
    </source>
</evidence>
<comment type="caution">
    <text evidence="1">The sequence shown here is derived from an EMBL/GenBank/DDBJ whole genome shotgun (WGS) entry which is preliminary data.</text>
</comment>
<dbReference type="Proteomes" id="UP000309997">
    <property type="component" value="Unassembled WGS sequence"/>
</dbReference>
<gene>
    <name evidence="1" type="ORF">D5086_021171</name>
</gene>
<dbReference type="EMBL" id="RCHU02000011">
    <property type="protein sequence ID" value="KAL3575888.1"/>
    <property type="molecule type" value="Genomic_DNA"/>
</dbReference>
<accession>A0ACC4BBD5</accession>
<protein>
    <submittedName>
        <fullName evidence="1">Uncharacterized protein</fullName>
    </submittedName>
</protein>
<evidence type="ECO:0000313" key="2">
    <source>
        <dbReference type="Proteomes" id="UP000309997"/>
    </source>
</evidence>
<name>A0ACC4BBD5_POPAL</name>
<organism evidence="1 2">
    <name type="scientific">Populus alba</name>
    <name type="common">White poplar</name>
    <dbReference type="NCBI Taxonomy" id="43335"/>
    <lineage>
        <taxon>Eukaryota</taxon>
        <taxon>Viridiplantae</taxon>
        <taxon>Streptophyta</taxon>
        <taxon>Embryophyta</taxon>
        <taxon>Tracheophyta</taxon>
        <taxon>Spermatophyta</taxon>
        <taxon>Magnoliopsida</taxon>
        <taxon>eudicotyledons</taxon>
        <taxon>Gunneridae</taxon>
        <taxon>Pentapetalae</taxon>
        <taxon>rosids</taxon>
        <taxon>fabids</taxon>
        <taxon>Malpighiales</taxon>
        <taxon>Salicaceae</taxon>
        <taxon>Saliceae</taxon>
        <taxon>Populus</taxon>
    </lineage>
</organism>
<reference evidence="1 2" key="1">
    <citation type="journal article" date="2024" name="Plant Biotechnol. J.">
        <title>Genome and CRISPR/Cas9 system of a widespread forest tree (Populus alba) in the world.</title>
        <authorList>
            <person name="Liu Y.J."/>
            <person name="Jiang P.F."/>
            <person name="Han X.M."/>
            <person name="Li X.Y."/>
            <person name="Wang H.M."/>
            <person name="Wang Y.J."/>
            <person name="Wang X.X."/>
            <person name="Zeng Q.Y."/>
        </authorList>
    </citation>
    <scope>NUCLEOTIDE SEQUENCE [LARGE SCALE GENOMIC DNA]</scope>
    <source>
        <strain evidence="2">cv. PAL-ZL1</strain>
    </source>
</reference>
<sequence>MYRQKKIFDFLKQQKIPLARMRRVVDSKGNTLLHHVAEKGQNSGVTKPGPALQLQEELQWFESNHQSCSPTCWGCEDIHLGFYRLYMHGSAHRRVHVHE</sequence>